<dbReference type="Proteomes" id="UP000326505">
    <property type="component" value="Chromosome"/>
</dbReference>
<dbReference type="KEGG" id="sspb:CP982_01145"/>
<dbReference type="RefSeq" id="WP_150508716.1">
    <property type="nucleotide sequence ID" value="NZ_BMSQ01000017.1"/>
</dbReference>
<accession>A0A5P2X1D0</accession>
<evidence type="ECO:0000313" key="3">
    <source>
        <dbReference type="EMBL" id="MBB5108853.1"/>
    </source>
</evidence>
<dbReference type="EMBL" id="JACHJD010000021">
    <property type="protein sequence ID" value="MBB5108853.1"/>
    <property type="molecule type" value="Genomic_DNA"/>
</dbReference>
<dbReference type="Proteomes" id="UP000549009">
    <property type="component" value="Unassembled WGS sequence"/>
</dbReference>
<dbReference type="AlphaFoldDB" id="A0A5P2X1D0"/>
<evidence type="ECO:0000259" key="2">
    <source>
        <dbReference type="PROSITE" id="PS50943"/>
    </source>
</evidence>
<dbReference type="InterPro" id="IPR010982">
    <property type="entry name" value="Lambda_DNA-bd_dom_sf"/>
</dbReference>
<proteinExistence type="predicted"/>
<sequence>MVQHSASVSLRCPLVRTRDTEEEKGAIDSGIYTRTRRGAEVADATRAAPGAGERPGELVRQTRQARRMTLAQLGEKTGYSAAQVSRYERGIASMNDVDVRRNFADALELPHGVFGLLAPAPGPDIRHGQAIEATTALPRLPAPRVGRPGQEDSDDQVRRRKSLANLALTAAAAATTPLVPGRAAAAREALLGDALLAELRDAVLGLGHPVAVPSAQVLERDLARARTDFDACHHTGLSVASPADPGRPRSHRGHRQRCGCALRAPCPELPHDHPHAGEAR</sequence>
<protein>
    <submittedName>
        <fullName evidence="3">Transcriptional regulator with XRE-family HTH domain</fullName>
    </submittedName>
    <submittedName>
        <fullName evidence="4">XRE family transcriptional regulator</fullName>
    </submittedName>
</protein>
<evidence type="ECO:0000313" key="6">
    <source>
        <dbReference type="Proteomes" id="UP000549009"/>
    </source>
</evidence>
<evidence type="ECO:0000313" key="5">
    <source>
        <dbReference type="Proteomes" id="UP000326505"/>
    </source>
</evidence>
<dbReference type="PROSITE" id="PS50943">
    <property type="entry name" value="HTH_CROC1"/>
    <property type="match status" value="1"/>
</dbReference>
<organism evidence="4 5">
    <name type="scientific">Streptomyces spectabilis</name>
    <dbReference type="NCBI Taxonomy" id="68270"/>
    <lineage>
        <taxon>Bacteria</taxon>
        <taxon>Bacillati</taxon>
        <taxon>Actinomycetota</taxon>
        <taxon>Actinomycetes</taxon>
        <taxon>Kitasatosporales</taxon>
        <taxon>Streptomycetaceae</taxon>
        <taxon>Streptomyces</taxon>
    </lineage>
</organism>
<dbReference type="OrthoDB" id="3865941at2"/>
<evidence type="ECO:0000313" key="4">
    <source>
        <dbReference type="EMBL" id="QEV57504.1"/>
    </source>
</evidence>
<dbReference type="SMART" id="SM00530">
    <property type="entry name" value="HTH_XRE"/>
    <property type="match status" value="1"/>
</dbReference>
<dbReference type="CDD" id="cd00093">
    <property type="entry name" value="HTH_XRE"/>
    <property type="match status" value="1"/>
</dbReference>
<name>A0A5P2X1D0_STRST</name>
<gene>
    <name evidence="4" type="ORF">CP982_01145</name>
    <name evidence="3" type="ORF">FHS40_007979</name>
</gene>
<dbReference type="EMBL" id="CP023690">
    <property type="protein sequence ID" value="QEV57504.1"/>
    <property type="molecule type" value="Genomic_DNA"/>
</dbReference>
<evidence type="ECO:0000256" key="1">
    <source>
        <dbReference type="SAM" id="MobiDB-lite"/>
    </source>
</evidence>
<dbReference type="Pfam" id="PF13560">
    <property type="entry name" value="HTH_31"/>
    <property type="match status" value="1"/>
</dbReference>
<reference evidence="4 5" key="1">
    <citation type="submission" date="2017-09" db="EMBL/GenBank/DDBJ databases">
        <authorList>
            <person name="Lee N."/>
            <person name="Cho B.-K."/>
        </authorList>
    </citation>
    <scope>NUCLEOTIDE SEQUENCE [LARGE SCALE GENOMIC DNA]</scope>
    <source>
        <strain evidence="4 5">ATCC 27465</strain>
    </source>
</reference>
<dbReference type="GO" id="GO:0003677">
    <property type="term" value="F:DNA binding"/>
    <property type="evidence" value="ECO:0007669"/>
    <property type="project" value="InterPro"/>
</dbReference>
<reference evidence="3 6" key="2">
    <citation type="submission" date="2020-08" db="EMBL/GenBank/DDBJ databases">
        <title>Genomic Encyclopedia of Type Strains, Phase III (KMG-III): the genomes of soil and plant-associated and newly described type strains.</title>
        <authorList>
            <person name="Whitman W."/>
        </authorList>
    </citation>
    <scope>NUCLEOTIDE SEQUENCE [LARGE SCALE GENOMIC DNA]</scope>
    <source>
        <strain evidence="3 6">CECT 3146</strain>
    </source>
</reference>
<feature type="domain" description="HTH cro/C1-type" evidence="2">
    <location>
        <begin position="59"/>
        <end position="114"/>
    </location>
</feature>
<dbReference type="InterPro" id="IPR001387">
    <property type="entry name" value="Cro/C1-type_HTH"/>
</dbReference>
<keyword evidence="6" id="KW-1185">Reference proteome</keyword>
<feature type="region of interest" description="Disordered" evidence="1">
    <location>
        <begin position="38"/>
        <end position="62"/>
    </location>
</feature>
<dbReference type="Gene3D" id="1.10.260.40">
    <property type="entry name" value="lambda repressor-like DNA-binding domains"/>
    <property type="match status" value="1"/>
</dbReference>
<dbReference type="SUPFAM" id="SSF47413">
    <property type="entry name" value="lambda repressor-like DNA-binding domains"/>
    <property type="match status" value="1"/>
</dbReference>